<protein>
    <submittedName>
        <fullName evidence="6">MFS family permease</fullName>
    </submittedName>
</protein>
<dbReference type="AlphaFoldDB" id="A0A7W7K2R7"/>
<dbReference type="InterPro" id="IPR020846">
    <property type="entry name" value="MFS_dom"/>
</dbReference>
<feature type="transmembrane region" description="Helical" evidence="4">
    <location>
        <begin position="355"/>
        <end position="377"/>
    </location>
</feature>
<evidence type="ECO:0000313" key="6">
    <source>
        <dbReference type="EMBL" id="MBB4839981.1"/>
    </source>
</evidence>
<dbReference type="PANTHER" id="PTHR23528">
    <property type="match status" value="1"/>
</dbReference>
<accession>A0A7W7K2R7</accession>
<proteinExistence type="predicted"/>
<dbReference type="InterPro" id="IPR036259">
    <property type="entry name" value="MFS_trans_sf"/>
</dbReference>
<evidence type="ECO:0000256" key="3">
    <source>
        <dbReference type="ARBA" id="ARBA00023136"/>
    </source>
</evidence>
<keyword evidence="1 4" id="KW-0812">Transmembrane</keyword>
<feature type="transmembrane region" description="Helical" evidence="4">
    <location>
        <begin position="180"/>
        <end position="199"/>
    </location>
</feature>
<dbReference type="Pfam" id="PF07690">
    <property type="entry name" value="MFS_1"/>
    <property type="match status" value="1"/>
</dbReference>
<organism evidence="6 7">
    <name type="scientific">Sphingomonas kyeonggiensis</name>
    <dbReference type="NCBI Taxonomy" id="1268553"/>
    <lineage>
        <taxon>Bacteria</taxon>
        <taxon>Pseudomonadati</taxon>
        <taxon>Pseudomonadota</taxon>
        <taxon>Alphaproteobacteria</taxon>
        <taxon>Sphingomonadales</taxon>
        <taxon>Sphingomonadaceae</taxon>
        <taxon>Sphingomonas</taxon>
    </lineage>
</organism>
<feature type="transmembrane region" description="Helical" evidence="4">
    <location>
        <begin position="262"/>
        <end position="282"/>
    </location>
</feature>
<dbReference type="RefSeq" id="WP_184168496.1">
    <property type="nucleotide sequence ID" value="NZ_JACHLN010000003.1"/>
</dbReference>
<dbReference type="SUPFAM" id="SSF103473">
    <property type="entry name" value="MFS general substrate transporter"/>
    <property type="match status" value="1"/>
</dbReference>
<keyword evidence="7" id="KW-1185">Reference proteome</keyword>
<feature type="transmembrane region" description="Helical" evidence="4">
    <location>
        <begin position="153"/>
        <end position="174"/>
    </location>
</feature>
<feature type="domain" description="Major facilitator superfamily (MFS) profile" evidence="5">
    <location>
        <begin position="219"/>
        <end position="405"/>
    </location>
</feature>
<reference evidence="6 7" key="1">
    <citation type="submission" date="2020-08" db="EMBL/GenBank/DDBJ databases">
        <title>Functional genomics of gut bacteria from endangered species of beetles.</title>
        <authorList>
            <person name="Carlos-Shanley C."/>
        </authorList>
    </citation>
    <scope>NUCLEOTIDE SEQUENCE [LARGE SCALE GENOMIC DNA]</scope>
    <source>
        <strain evidence="6 7">S00224</strain>
    </source>
</reference>
<evidence type="ECO:0000259" key="5">
    <source>
        <dbReference type="PROSITE" id="PS50850"/>
    </source>
</evidence>
<keyword evidence="2 4" id="KW-1133">Transmembrane helix</keyword>
<dbReference type="Proteomes" id="UP000575241">
    <property type="component" value="Unassembled WGS sequence"/>
</dbReference>
<sequence>MTGIASASPAPRSDRLSAAGLAALALANAGLWAALFGPIELLLAQHSSLLAPDGKVAVLGMVSAAGGATAMLTNPIFGALSDRTRSRFGRRRPWVAFGALAGAGSLLLLSGAQSVAMLALGWCLVQASLNAMMTALVATIADRVPVAERGAAGAWFAFAQALGIVGGVALAHATAPDLAAGYRSCAALLLVCALPFLLIEDPGPTPLPAPPTATARPPAGTADMVWAWLTRFCFNLISALALLYLLYYLGDAIHRPAPDGDVLLLTALHIAAMVIVLVPAGLASDRIARRKPFVLAASASMAIGMTLLAVQPAWGLVITGVAFAGIGFGLYSAVDVAIVTEVIPEAEESARDLGIFNIANALPQVAAPALAAALIAFAGYGALYGAGALLALVAAVTVLRIRAVG</sequence>
<dbReference type="GO" id="GO:0022857">
    <property type="term" value="F:transmembrane transporter activity"/>
    <property type="evidence" value="ECO:0007669"/>
    <property type="project" value="InterPro"/>
</dbReference>
<dbReference type="EMBL" id="JACHLN010000003">
    <property type="protein sequence ID" value="MBB4839981.1"/>
    <property type="molecule type" value="Genomic_DNA"/>
</dbReference>
<name>A0A7W7K2R7_9SPHN</name>
<evidence type="ECO:0000256" key="4">
    <source>
        <dbReference type="SAM" id="Phobius"/>
    </source>
</evidence>
<feature type="transmembrane region" description="Helical" evidence="4">
    <location>
        <begin position="57"/>
        <end position="81"/>
    </location>
</feature>
<gene>
    <name evidence="6" type="ORF">HNP52_003073</name>
</gene>
<feature type="transmembrane region" description="Helical" evidence="4">
    <location>
        <begin position="232"/>
        <end position="250"/>
    </location>
</feature>
<comment type="caution">
    <text evidence="6">The sequence shown here is derived from an EMBL/GenBank/DDBJ whole genome shotgun (WGS) entry which is preliminary data.</text>
</comment>
<evidence type="ECO:0000313" key="7">
    <source>
        <dbReference type="Proteomes" id="UP000575241"/>
    </source>
</evidence>
<feature type="transmembrane region" description="Helical" evidence="4">
    <location>
        <begin position="320"/>
        <end position="343"/>
    </location>
</feature>
<evidence type="ECO:0000256" key="1">
    <source>
        <dbReference type="ARBA" id="ARBA00022692"/>
    </source>
</evidence>
<feature type="transmembrane region" description="Helical" evidence="4">
    <location>
        <begin position="93"/>
        <end position="113"/>
    </location>
</feature>
<dbReference type="PANTHER" id="PTHR23528:SF1">
    <property type="entry name" value="MAJOR FACILITATOR SUPERFAMILY (MFS) PROFILE DOMAIN-CONTAINING PROTEIN"/>
    <property type="match status" value="1"/>
</dbReference>
<dbReference type="Gene3D" id="1.20.1250.20">
    <property type="entry name" value="MFS general substrate transporter like domains"/>
    <property type="match status" value="2"/>
</dbReference>
<keyword evidence="3 4" id="KW-0472">Membrane</keyword>
<feature type="transmembrane region" description="Helical" evidence="4">
    <location>
        <begin position="383"/>
        <end position="401"/>
    </location>
</feature>
<evidence type="ECO:0000256" key="2">
    <source>
        <dbReference type="ARBA" id="ARBA00022989"/>
    </source>
</evidence>
<dbReference type="PROSITE" id="PS50850">
    <property type="entry name" value="MFS"/>
    <property type="match status" value="1"/>
</dbReference>
<dbReference type="InterPro" id="IPR011701">
    <property type="entry name" value="MFS"/>
</dbReference>